<comment type="caution">
    <text evidence="1">The sequence shown here is derived from an EMBL/GenBank/DDBJ whole genome shotgun (WGS) entry which is preliminary data.</text>
</comment>
<keyword evidence="2" id="KW-1185">Reference proteome</keyword>
<accession>A0A9N8DHD6</accession>
<sequence length="151" mass="16486">MEEPGKEAYCNEEKIHGELFALQCKSVTHDLTTEEMEKMAKLDRQLDEAIDLHYSAITGIASVTSWNNIATTKTQTATPSLTISDATTAVAPYFCGIAMSGDFTDITETHVVLHLKKQLCPAFPFARVSINMCAASVHAKINFQDSSSLPS</sequence>
<evidence type="ECO:0000313" key="1">
    <source>
        <dbReference type="EMBL" id="CAB9503028.1"/>
    </source>
</evidence>
<dbReference type="EMBL" id="CAICTM010000153">
    <property type="protein sequence ID" value="CAB9503028.1"/>
    <property type="molecule type" value="Genomic_DNA"/>
</dbReference>
<proteinExistence type="predicted"/>
<name>A0A9N8DHD6_9STRA</name>
<evidence type="ECO:0000313" key="2">
    <source>
        <dbReference type="Proteomes" id="UP001153069"/>
    </source>
</evidence>
<dbReference type="AlphaFoldDB" id="A0A9N8DHD6"/>
<dbReference type="Proteomes" id="UP001153069">
    <property type="component" value="Unassembled WGS sequence"/>
</dbReference>
<organism evidence="1 2">
    <name type="scientific">Seminavis robusta</name>
    <dbReference type="NCBI Taxonomy" id="568900"/>
    <lineage>
        <taxon>Eukaryota</taxon>
        <taxon>Sar</taxon>
        <taxon>Stramenopiles</taxon>
        <taxon>Ochrophyta</taxon>
        <taxon>Bacillariophyta</taxon>
        <taxon>Bacillariophyceae</taxon>
        <taxon>Bacillariophycidae</taxon>
        <taxon>Naviculales</taxon>
        <taxon>Naviculaceae</taxon>
        <taxon>Seminavis</taxon>
    </lineage>
</organism>
<reference evidence="1" key="1">
    <citation type="submission" date="2020-06" db="EMBL/GenBank/DDBJ databases">
        <authorList>
            <consortium name="Plant Systems Biology data submission"/>
        </authorList>
    </citation>
    <scope>NUCLEOTIDE SEQUENCE</scope>
    <source>
        <strain evidence="1">D6</strain>
    </source>
</reference>
<gene>
    <name evidence="1" type="ORF">SEMRO_154_G069970.1</name>
</gene>
<protein>
    <submittedName>
        <fullName evidence="1">Uncharacterized protein</fullName>
    </submittedName>
</protein>